<evidence type="ECO:0000313" key="2">
    <source>
        <dbReference type="Proteomes" id="UP001475781"/>
    </source>
</evidence>
<dbReference type="RefSeq" id="WP_341580980.1">
    <property type="nucleotide sequence ID" value="NZ_CP101118.1"/>
</dbReference>
<dbReference type="EMBL" id="CP101118">
    <property type="protein sequence ID" value="WZF87345.1"/>
    <property type="molecule type" value="Genomic_DNA"/>
</dbReference>
<reference evidence="1 2" key="1">
    <citation type="submission" date="2022-07" db="EMBL/GenBank/DDBJ databases">
        <title>A copper resistant bacterium isolated from sediment samples of deep sea hydrothermal areas.</title>
        <authorList>
            <person name="Zeng X."/>
        </authorList>
    </citation>
    <scope>NUCLEOTIDE SEQUENCE [LARGE SCALE GENOMIC DNA]</scope>
    <source>
        <strain evidence="2">CuT 6</strain>
    </source>
</reference>
<keyword evidence="2" id="KW-1185">Reference proteome</keyword>
<name>A0ABZ2VYX2_9GAMM</name>
<organism evidence="1 2">
    <name type="scientific">Marinobacter metalliresistant</name>
    <dbReference type="NCBI Taxonomy" id="2961995"/>
    <lineage>
        <taxon>Bacteria</taxon>
        <taxon>Pseudomonadati</taxon>
        <taxon>Pseudomonadota</taxon>
        <taxon>Gammaproteobacteria</taxon>
        <taxon>Pseudomonadales</taxon>
        <taxon>Marinobacteraceae</taxon>
        <taxon>Marinobacter</taxon>
    </lineage>
</organism>
<proteinExistence type="predicted"/>
<accession>A0ABZ2VYX2</accession>
<dbReference type="Proteomes" id="UP001475781">
    <property type="component" value="Chromosome"/>
</dbReference>
<protein>
    <submittedName>
        <fullName evidence="1">Uncharacterized protein</fullName>
    </submittedName>
</protein>
<sequence length="408" mass="45913">MSELMNIRFDLDMPMTAFEVVTPKHGTIEHCALAAGEEKIVEVPSSDSFIRLRLPTGRTVNLRHAGDLQYLITPNLIRRSATPNAVHSIERGVSAFEYYGSRDSLIRPDAITQLSRLRQLSIAQVEAYNTMRSVEVLDPLRLRYGRLYRRSQISGDVETKLPGDFNVRWKPAVLGMVDEDIDEVYFTPEAQDKPYELTIDGRRRFQIRIPGSVKSAFVRSDLVGTNHYLISVRVGTVSSDADAVGGYIAQSDYVSARTLLDWARLAVSGPHSGETDPYSTILALYLLLRLEPSSLMQDSLKALERCHPDIPDIYIIAAAHCTLGRPRRAKILNYIKQSFDVGLPVYTEGLHWLTQMLRMLGENGERYLDRLGQETQGVVWSSPFTALAYDFDEGDRIISLDVAYALEL</sequence>
<gene>
    <name evidence="1" type="ORF">NLK58_13400</name>
</gene>
<evidence type="ECO:0000313" key="1">
    <source>
        <dbReference type="EMBL" id="WZF87345.1"/>
    </source>
</evidence>